<dbReference type="InterPro" id="IPR036291">
    <property type="entry name" value="NAD(P)-bd_dom_sf"/>
</dbReference>
<reference evidence="3 4" key="1">
    <citation type="submission" date="2019-02" db="EMBL/GenBank/DDBJ databases">
        <title>WGS of Pseudoxanthomonas species novum from clinical isolates.</title>
        <authorList>
            <person name="Bernier A.-M."/>
            <person name="Bernard K."/>
            <person name="Vachon A."/>
        </authorList>
    </citation>
    <scope>NUCLEOTIDE SEQUENCE [LARGE SCALE GENOMIC DNA]</scope>
    <source>
        <strain evidence="3 4">NML171200</strain>
    </source>
</reference>
<evidence type="ECO:0000313" key="3">
    <source>
        <dbReference type="EMBL" id="TAA25781.1"/>
    </source>
</evidence>
<dbReference type="Pfam" id="PF13561">
    <property type="entry name" value="adh_short_C2"/>
    <property type="match status" value="1"/>
</dbReference>
<dbReference type="Gene3D" id="3.40.50.720">
    <property type="entry name" value="NAD(P)-binding Rossmann-like Domain"/>
    <property type="match status" value="1"/>
</dbReference>
<gene>
    <name evidence="3" type="ORF">EA660_10115</name>
</gene>
<dbReference type="AlphaFoldDB" id="A0A4Q8LAV4"/>
<dbReference type="CDD" id="cd05233">
    <property type="entry name" value="SDR_c"/>
    <property type="match status" value="1"/>
</dbReference>
<name>A0A4Q8LAV4_9GAMM</name>
<comment type="similarity">
    <text evidence="1">Belongs to the short-chain dehydrogenases/reductases (SDR) family.</text>
</comment>
<keyword evidence="2" id="KW-0560">Oxidoreductase</keyword>
<proteinExistence type="inferred from homology"/>
<evidence type="ECO:0000256" key="1">
    <source>
        <dbReference type="ARBA" id="ARBA00006484"/>
    </source>
</evidence>
<dbReference type="SUPFAM" id="SSF51735">
    <property type="entry name" value="NAD(P)-binding Rossmann-fold domains"/>
    <property type="match status" value="1"/>
</dbReference>
<evidence type="ECO:0000313" key="4">
    <source>
        <dbReference type="Proteomes" id="UP000292627"/>
    </source>
</evidence>
<organism evidence="3 4">
    <name type="scientific">Pseudoxanthomonas winnipegensis</name>
    <dbReference type="NCBI Taxonomy" id="2480810"/>
    <lineage>
        <taxon>Bacteria</taxon>
        <taxon>Pseudomonadati</taxon>
        <taxon>Pseudomonadota</taxon>
        <taxon>Gammaproteobacteria</taxon>
        <taxon>Lysobacterales</taxon>
        <taxon>Lysobacteraceae</taxon>
        <taxon>Pseudoxanthomonas</taxon>
    </lineage>
</organism>
<dbReference type="OrthoDB" id="9793325at2"/>
<dbReference type="PRINTS" id="PR00081">
    <property type="entry name" value="GDHRDH"/>
</dbReference>
<dbReference type="GO" id="GO:0016491">
    <property type="term" value="F:oxidoreductase activity"/>
    <property type="evidence" value="ECO:0007669"/>
    <property type="project" value="UniProtKB-KW"/>
</dbReference>
<dbReference type="PRINTS" id="PR00080">
    <property type="entry name" value="SDRFAMILY"/>
</dbReference>
<dbReference type="RefSeq" id="WP_130551399.1">
    <property type="nucleotide sequence ID" value="NZ_SHMC01000003.1"/>
</dbReference>
<dbReference type="PROSITE" id="PS00061">
    <property type="entry name" value="ADH_SHORT"/>
    <property type="match status" value="1"/>
</dbReference>
<dbReference type="EMBL" id="SHMC01000003">
    <property type="protein sequence ID" value="TAA25781.1"/>
    <property type="molecule type" value="Genomic_DNA"/>
</dbReference>
<protein>
    <submittedName>
        <fullName evidence="3">SDR family oxidoreductase</fullName>
    </submittedName>
</protein>
<sequence length="267" mass="28504">MDLEINGRIALVSGADSGMGKETARLLLQAGVRVAITDRADGTLPQALEELSPLGEVIAVPGDVTQAQDVEDIWQQVRARLGEPDIYVNAAGVTGATGDFLEVDDAGWLQTLDINLMGAVRMCRQAIPAMRRRGWGRIVLFASEDAVQPYVDELPYCASKAGILSLAKGLSKAYGGDNVLVNTVSPAFIATPMTDAMMRKRAKEKGVSFEEAIDSFLDEERPGMVLKRRGRAEEVAAAVVFLCSERASFINGAGLRVDSGSVFTIAG</sequence>
<accession>A0A4Q8LAV4</accession>
<evidence type="ECO:0000256" key="2">
    <source>
        <dbReference type="ARBA" id="ARBA00023002"/>
    </source>
</evidence>
<dbReference type="InterPro" id="IPR020904">
    <property type="entry name" value="Sc_DH/Rdtase_CS"/>
</dbReference>
<dbReference type="FunFam" id="3.40.50.720:FF:000084">
    <property type="entry name" value="Short-chain dehydrogenase reductase"/>
    <property type="match status" value="1"/>
</dbReference>
<dbReference type="PANTHER" id="PTHR24321:SF8">
    <property type="entry name" value="ESTRADIOL 17-BETA-DEHYDROGENASE 8-RELATED"/>
    <property type="match status" value="1"/>
</dbReference>
<comment type="caution">
    <text evidence="3">The sequence shown here is derived from an EMBL/GenBank/DDBJ whole genome shotgun (WGS) entry which is preliminary data.</text>
</comment>
<dbReference type="PANTHER" id="PTHR24321">
    <property type="entry name" value="DEHYDROGENASES, SHORT CHAIN"/>
    <property type="match status" value="1"/>
</dbReference>
<dbReference type="InterPro" id="IPR002347">
    <property type="entry name" value="SDR_fam"/>
</dbReference>
<dbReference type="Proteomes" id="UP000292627">
    <property type="component" value="Unassembled WGS sequence"/>
</dbReference>